<proteinExistence type="predicted"/>
<evidence type="ECO:0000313" key="2">
    <source>
        <dbReference type="EMBL" id="RPB00974.1"/>
    </source>
</evidence>
<feature type="region of interest" description="Disordered" evidence="1">
    <location>
        <begin position="264"/>
        <end position="304"/>
    </location>
</feature>
<dbReference type="AlphaFoldDB" id="A0A3N4JRM7"/>
<feature type="region of interest" description="Disordered" evidence="1">
    <location>
        <begin position="640"/>
        <end position="678"/>
    </location>
</feature>
<feature type="compositionally biased region" description="Low complexity" evidence="1">
    <location>
        <begin position="645"/>
        <end position="664"/>
    </location>
</feature>
<organism evidence="2 3">
    <name type="scientific">Choiromyces venosus 120613-1</name>
    <dbReference type="NCBI Taxonomy" id="1336337"/>
    <lineage>
        <taxon>Eukaryota</taxon>
        <taxon>Fungi</taxon>
        <taxon>Dikarya</taxon>
        <taxon>Ascomycota</taxon>
        <taxon>Pezizomycotina</taxon>
        <taxon>Pezizomycetes</taxon>
        <taxon>Pezizales</taxon>
        <taxon>Tuberaceae</taxon>
        <taxon>Choiromyces</taxon>
    </lineage>
</organism>
<sequence>MCFKLCGCGTKPRSSLVQPPPEKNPDLTTLLVPDASSAIKTSTIPEKSKENTAPESNLPPVNSESGTTSKEKNGESNGPAPVYGSAKNADMVSNGRTPLGAWHAVAAKVVAANRFRGAGGSSHVGDFRIEELGGKGGHLVFGPVAVFNGDVSLYIKKPMTGMTLTVTFTGVAEVDKNLATFLSISHDLYSGGRISNIPLRLQLSPSQSPTHICEPSNSLLDDNSSIGSRISKFKSKPLEIVFIPYVDPALEFPPLPRLVPQVFPAKDKNSKGKGVDTASLSKSVSGAESPTNGSNTGPLKVPKPKLTLTTADLPLTASSNSTPIIDKPRPIDTSVLRTVCIKDDGKVVARLTIELQKTRFLPDDEMSAFMQLAIKEGHTMPKSFGVRVVEKRCLARMDPDIAQDGAASDDDEDSPKLNVIGKERTKVLTGKKFTIHPDDIRNVQPVDVNIPKRTKSTNTPEGTGEAAADEPVAHRNLLGGKKIEMPIRIRLPSFKTFISDILLPTVALPLGSLSTFDDSAPRIGPIDSITSPSSPPSSTHRNNKGKSPMISNSPSPTATTASSINHNLPPLPPNLGLSFIVAHVLQVTVPTSTSWLKKPTSSSKDLEISIPIVLGNINPHAALRRKAPDFRMNVLEEQRYGVGGSSSSRSSSRKGSVGSVSGYGVASGSGSTGKVTGGWKEGERFLTLKETEVRPDFIREF</sequence>
<dbReference type="Proteomes" id="UP000276215">
    <property type="component" value="Unassembled WGS sequence"/>
</dbReference>
<feature type="compositionally biased region" description="Low complexity" evidence="1">
    <location>
        <begin position="525"/>
        <end position="539"/>
    </location>
</feature>
<dbReference type="OrthoDB" id="387657at2759"/>
<protein>
    <submittedName>
        <fullName evidence="2">Uncharacterized protein</fullName>
    </submittedName>
</protein>
<feature type="compositionally biased region" description="Polar residues" evidence="1">
    <location>
        <begin position="53"/>
        <end position="68"/>
    </location>
</feature>
<feature type="region of interest" description="Disordered" evidence="1">
    <location>
        <begin position="8"/>
        <end position="89"/>
    </location>
</feature>
<accession>A0A3N4JRM7</accession>
<feature type="compositionally biased region" description="Polar residues" evidence="1">
    <location>
        <begin position="278"/>
        <end position="297"/>
    </location>
</feature>
<evidence type="ECO:0000313" key="3">
    <source>
        <dbReference type="Proteomes" id="UP000276215"/>
    </source>
</evidence>
<dbReference type="EMBL" id="ML120376">
    <property type="protein sequence ID" value="RPB00974.1"/>
    <property type="molecule type" value="Genomic_DNA"/>
</dbReference>
<keyword evidence="3" id="KW-1185">Reference proteome</keyword>
<feature type="compositionally biased region" description="Low complexity" evidence="1">
    <location>
        <begin position="550"/>
        <end position="567"/>
    </location>
</feature>
<gene>
    <name evidence="2" type="ORF">L873DRAFT_1678550</name>
</gene>
<feature type="region of interest" description="Disordered" evidence="1">
    <location>
        <begin position="524"/>
        <end position="567"/>
    </location>
</feature>
<feature type="compositionally biased region" description="Basic and acidic residues" evidence="1">
    <location>
        <begin position="265"/>
        <end position="274"/>
    </location>
</feature>
<evidence type="ECO:0000256" key="1">
    <source>
        <dbReference type="SAM" id="MobiDB-lite"/>
    </source>
</evidence>
<name>A0A3N4JRM7_9PEZI</name>
<reference evidence="2 3" key="1">
    <citation type="journal article" date="2018" name="Nat. Ecol. Evol.">
        <title>Pezizomycetes genomes reveal the molecular basis of ectomycorrhizal truffle lifestyle.</title>
        <authorList>
            <person name="Murat C."/>
            <person name="Payen T."/>
            <person name="Noel B."/>
            <person name="Kuo A."/>
            <person name="Morin E."/>
            <person name="Chen J."/>
            <person name="Kohler A."/>
            <person name="Krizsan K."/>
            <person name="Balestrini R."/>
            <person name="Da Silva C."/>
            <person name="Montanini B."/>
            <person name="Hainaut M."/>
            <person name="Levati E."/>
            <person name="Barry K.W."/>
            <person name="Belfiori B."/>
            <person name="Cichocki N."/>
            <person name="Clum A."/>
            <person name="Dockter R.B."/>
            <person name="Fauchery L."/>
            <person name="Guy J."/>
            <person name="Iotti M."/>
            <person name="Le Tacon F."/>
            <person name="Lindquist E.A."/>
            <person name="Lipzen A."/>
            <person name="Malagnac F."/>
            <person name="Mello A."/>
            <person name="Molinier V."/>
            <person name="Miyauchi S."/>
            <person name="Poulain J."/>
            <person name="Riccioni C."/>
            <person name="Rubini A."/>
            <person name="Sitrit Y."/>
            <person name="Splivallo R."/>
            <person name="Traeger S."/>
            <person name="Wang M."/>
            <person name="Zifcakova L."/>
            <person name="Wipf D."/>
            <person name="Zambonelli A."/>
            <person name="Paolocci F."/>
            <person name="Nowrousian M."/>
            <person name="Ottonello S."/>
            <person name="Baldrian P."/>
            <person name="Spatafora J.W."/>
            <person name="Henrissat B."/>
            <person name="Nagy L.G."/>
            <person name="Aury J.M."/>
            <person name="Wincker P."/>
            <person name="Grigoriev I.V."/>
            <person name="Bonfante P."/>
            <person name="Martin F.M."/>
        </authorList>
    </citation>
    <scope>NUCLEOTIDE SEQUENCE [LARGE SCALE GENOMIC DNA]</scope>
    <source>
        <strain evidence="2 3">120613-1</strain>
    </source>
</reference>
<feature type="region of interest" description="Disordered" evidence="1">
    <location>
        <begin position="444"/>
        <end position="470"/>
    </location>
</feature>